<dbReference type="GO" id="GO:0016020">
    <property type="term" value="C:membrane"/>
    <property type="evidence" value="ECO:0007669"/>
    <property type="project" value="UniProtKB-SubCell"/>
</dbReference>
<sequence>MYFFPDPLVLRGSVLLFQCDSKDAGDLLIREENHLLFCLSGAVLLLYCPVLGEIDSLLYGLGSVQAQAQRLPITNDSVITQFILLGLMDCPELQPLLFVLYLVVYLVTLLGNLGMVLVIRLDPRLHTPMYFFLTNLAFVDLCSTLNATPQMLTKPVAERPTTLAGCLAQCYLFIALLLTSTDFLLAAAMAYTAKCPISISPCTTL</sequence>
<protein>
    <submittedName>
        <fullName evidence="11">Olfactory receptor 5M11</fullName>
    </submittedName>
</protein>
<dbReference type="EMBL" id="JWIN03000010">
    <property type="protein sequence ID" value="KAB1272910.1"/>
    <property type="molecule type" value="Genomic_DNA"/>
</dbReference>
<evidence type="ECO:0000313" key="11">
    <source>
        <dbReference type="EMBL" id="KAB1272910.1"/>
    </source>
</evidence>
<dbReference type="InterPro" id="IPR017452">
    <property type="entry name" value="GPCR_Rhodpsn_7TM"/>
</dbReference>
<dbReference type="Gene3D" id="1.20.1070.10">
    <property type="entry name" value="Rhodopsin 7-helix transmembrane proteins"/>
    <property type="match status" value="1"/>
</dbReference>
<evidence type="ECO:0000256" key="8">
    <source>
        <dbReference type="ARBA" id="ARBA00023224"/>
    </source>
</evidence>
<keyword evidence="4 9" id="KW-1133">Transmembrane helix</keyword>
<gene>
    <name evidence="11" type="ORF">Cadr_000014272</name>
</gene>
<keyword evidence="12" id="KW-1185">Reference proteome</keyword>
<evidence type="ECO:0000256" key="1">
    <source>
        <dbReference type="ARBA" id="ARBA00003929"/>
    </source>
</evidence>
<evidence type="ECO:0000256" key="2">
    <source>
        <dbReference type="ARBA" id="ARBA00004141"/>
    </source>
</evidence>
<comment type="caution">
    <text evidence="11">The sequence shown here is derived from an EMBL/GenBank/DDBJ whole genome shotgun (WGS) entry which is preliminary data.</text>
</comment>
<evidence type="ECO:0000256" key="7">
    <source>
        <dbReference type="ARBA" id="ARBA00023170"/>
    </source>
</evidence>
<dbReference type="PROSITE" id="PS50262">
    <property type="entry name" value="G_PROTEIN_RECEP_F1_2"/>
    <property type="match status" value="1"/>
</dbReference>
<name>A0A5N4DPD4_CAMDR</name>
<dbReference type="SUPFAM" id="SSF81321">
    <property type="entry name" value="Family A G protein-coupled receptor-like"/>
    <property type="match status" value="1"/>
</dbReference>
<comment type="function">
    <text evidence="1">Putative odorant or sperm cell receptor.</text>
</comment>
<evidence type="ECO:0000256" key="6">
    <source>
        <dbReference type="ARBA" id="ARBA00023136"/>
    </source>
</evidence>
<dbReference type="Proteomes" id="UP000299084">
    <property type="component" value="Unassembled WGS sequence"/>
</dbReference>
<evidence type="ECO:0000256" key="3">
    <source>
        <dbReference type="ARBA" id="ARBA00022692"/>
    </source>
</evidence>
<evidence type="ECO:0000259" key="10">
    <source>
        <dbReference type="PROSITE" id="PS50262"/>
    </source>
</evidence>
<evidence type="ECO:0000256" key="5">
    <source>
        <dbReference type="ARBA" id="ARBA00023040"/>
    </source>
</evidence>
<evidence type="ECO:0000313" key="12">
    <source>
        <dbReference type="Proteomes" id="UP000299084"/>
    </source>
</evidence>
<reference evidence="11 12" key="1">
    <citation type="journal article" date="2019" name="Mol. Ecol. Resour.">
        <title>Improving Illumina assemblies with Hi-C and long reads: an example with the North African dromedary.</title>
        <authorList>
            <person name="Elbers J.P."/>
            <person name="Rogers M.F."/>
            <person name="Perelman P.L."/>
            <person name="Proskuryakova A.A."/>
            <person name="Serdyukova N.A."/>
            <person name="Johnson W.E."/>
            <person name="Horin P."/>
            <person name="Corander J."/>
            <person name="Murphy D."/>
            <person name="Burger P.A."/>
        </authorList>
    </citation>
    <scope>NUCLEOTIDE SEQUENCE [LARGE SCALE GENOMIC DNA]</scope>
    <source>
        <strain evidence="11">Drom800</strain>
        <tissue evidence="11">Blood</tissue>
    </source>
</reference>
<dbReference type="GO" id="GO:0004930">
    <property type="term" value="F:G protein-coupled receptor activity"/>
    <property type="evidence" value="ECO:0007669"/>
    <property type="project" value="UniProtKB-KW"/>
</dbReference>
<dbReference type="InterPro" id="IPR000276">
    <property type="entry name" value="GPCR_Rhodpsn"/>
</dbReference>
<dbReference type="AlphaFoldDB" id="A0A5N4DPD4"/>
<proteinExistence type="predicted"/>
<feature type="transmembrane region" description="Helical" evidence="9">
    <location>
        <begin position="171"/>
        <end position="191"/>
    </location>
</feature>
<dbReference type="PANTHER" id="PTHR48018">
    <property type="entry name" value="OLFACTORY RECEPTOR"/>
    <property type="match status" value="1"/>
</dbReference>
<dbReference type="PRINTS" id="PR00237">
    <property type="entry name" value="GPCRRHODOPSN"/>
</dbReference>
<evidence type="ECO:0000256" key="9">
    <source>
        <dbReference type="SAM" id="Phobius"/>
    </source>
</evidence>
<feature type="domain" description="G-protein coupled receptors family 1 profile" evidence="10">
    <location>
        <begin position="111"/>
        <end position="205"/>
    </location>
</feature>
<comment type="subcellular location">
    <subcellularLocation>
        <location evidence="2">Membrane</location>
        <topology evidence="2">Multi-pass membrane protein</topology>
    </subcellularLocation>
</comment>
<evidence type="ECO:0000256" key="4">
    <source>
        <dbReference type="ARBA" id="ARBA00022989"/>
    </source>
</evidence>
<organism evidence="11 12">
    <name type="scientific">Camelus dromedarius</name>
    <name type="common">Dromedary</name>
    <name type="synonym">Arabian camel</name>
    <dbReference type="NCBI Taxonomy" id="9838"/>
    <lineage>
        <taxon>Eukaryota</taxon>
        <taxon>Metazoa</taxon>
        <taxon>Chordata</taxon>
        <taxon>Craniata</taxon>
        <taxon>Vertebrata</taxon>
        <taxon>Euteleostomi</taxon>
        <taxon>Mammalia</taxon>
        <taxon>Eutheria</taxon>
        <taxon>Laurasiatheria</taxon>
        <taxon>Artiodactyla</taxon>
        <taxon>Tylopoda</taxon>
        <taxon>Camelidae</taxon>
        <taxon>Camelus</taxon>
    </lineage>
</organism>
<dbReference type="InterPro" id="IPR000725">
    <property type="entry name" value="Olfact_rcpt"/>
</dbReference>
<dbReference type="Pfam" id="PF13853">
    <property type="entry name" value="7tm_4"/>
    <property type="match status" value="1"/>
</dbReference>
<keyword evidence="3 9" id="KW-0812">Transmembrane</keyword>
<feature type="transmembrane region" description="Helical" evidence="9">
    <location>
        <begin position="96"/>
        <end position="118"/>
    </location>
</feature>
<accession>A0A5N4DPD4</accession>
<dbReference type="GO" id="GO:0004984">
    <property type="term" value="F:olfactory receptor activity"/>
    <property type="evidence" value="ECO:0007669"/>
    <property type="project" value="InterPro"/>
</dbReference>
<keyword evidence="7 11" id="KW-0675">Receptor</keyword>
<keyword evidence="5" id="KW-0297">G-protein coupled receptor</keyword>
<keyword evidence="6 9" id="KW-0472">Membrane</keyword>
<keyword evidence="8" id="KW-0807">Transducer</keyword>